<gene>
    <name evidence="2" type="ORF">H5V44_03925</name>
</gene>
<dbReference type="Proteomes" id="UP000546257">
    <property type="component" value="Unassembled WGS sequence"/>
</dbReference>
<name>A0A7J9SKA1_9EURY</name>
<sequence>MRRRTAIRGCLAGAATALAGCVGRLPRATGPRNPPDAPADQPRRTPDRPALTVATFDFEADDDGRLRVFGTVENRGDARRIGTVRVAVDVDGEAFVREISVTVDSGATAEWAVSFDVAYDRFASGGGISVSVD</sequence>
<proteinExistence type="predicted"/>
<feature type="region of interest" description="Disordered" evidence="1">
    <location>
        <begin position="25"/>
        <end position="49"/>
    </location>
</feature>
<keyword evidence="3" id="KW-1185">Reference proteome</keyword>
<evidence type="ECO:0000313" key="2">
    <source>
        <dbReference type="EMBL" id="MBB6645451.1"/>
    </source>
</evidence>
<protein>
    <submittedName>
        <fullName evidence="2">Transcriptional initiation protein Tat</fullName>
    </submittedName>
</protein>
<dbReference type="PROSITE" id="PS51257">
    <property type="entry name" value="PROKAR_LIPOPROTEIN"/>
    <property type="match status" value="1"/>
</dbReference>
<organism evidence="2 3">
    <name type="scientific">Halobellus ruber</name>
    <dbReference type="NCBI Taxonomy" id="2761102"/>
    <lineage>
        <taxon>Archaea</taxon>
        <taxon>Methanobacteriati</taxon>
        <taxon>Methanobacteriota</taxon>
        <taxon>Stenosarchaea group</taxon>
        <taxon>Halobacteria</taxon>
        <taxon>Halobacteriales</taxon>
        <taxon>Haloferacaceae</taxon>
        <taxon>Halobellus</taxon>
    </lineage>
</organism>
<dbReference type="RefSeq" id="WP_185191806.1">
    <property type="nucleotide sequence ID" value="NZ_JACKXD010000001.1"/>
</dbReference>
<comment type="caution">
    <text evidence="2">The sequence shown here is derived from an EMBL/GenBank/DDBJ whole genome shotgun (WGS) entry which is preliminary data.</text>
</comment>
<accession>A0A7J9SKA1</accession>
<evidence type="ECO:0000256" key="1">
    <source>
        <dbReference type="SAM" id="MobiDB-lite"/>
    </source>
</evidence>
<evidence type="ECO:0000313" key="3">
    <source>
        <dbReference type="Proteomes" id="UP000546257"/>
    </source>
</evidence>
<reference evidence="2 3" key="1">
    <citation type="submission" date="2020-08" db="EMBL/GenBank/DDBJ databases">
        <authorList>
            <person name="Seo M.-J."/>
        </authorList>
    </citation>
    <scope>NUCLEOTIDE SEQUENCE [LARGE SCALE GENOMIC DNA]</scope>
    <source>
        <strain evidence="2 3">MBLA0160</strain>
    </source>
</reference>
<dbReference type="AlphaFoldDB" id="A0A7J9SKA1"/>
<dbReference type="EMBL" id="JACKXD010000001">
    <property type="protein sequence ID" value="MBB6645451.1"/>
    <property type="molecule type" value="Genomic_DNA"/>
</dbReference>